<gene>
    <name evidence="1" type="ORF">SBF1_10002</name>
</gene>
<dbReference type="EMBL" id="OMOF01000001">
    <property type="protein sequence ID" value="SPF31215.1"/>
    <property type="molecule type" value="Genomic_DNA"/>
</dbReference>
<sequence length="49" mass="5747">MTLFGPNLRIDWLEVLIILVFLAKPLRAAKQRIKLVLSFDFFNSPIKLF</sequence>
<dbReference type="AlphaFoldDB" id="A0A2U3JUZ0"/>
<evidence type="ECO:0000313" key="2">
    <source>
        <dbReference type="Proteomes" id="UP000238916"/>
    </source>
</evidence>
<reference evidence="2" key="1">
    <citation type="submission" date="2018-02" db="EMBL/GenBank/DDBJ databases">
        <authorList>
            <person name="Hausmann B."/>
        </authorList>
    </citation>
    <scope>NUCLEOTIDE SEQUENCE [LARGE SCALE GENOMIC DNA]</scope>
    <source>
        <strain evidence="2">Peat soil MAG SbF1</strain>
    </source>
</reference>
<dbReference type="Proteomes" id="UP000238916">
    <property type="component" value="Unassembled WGS sequence"/>
</dbReference>
<evidence type="ECO:0000313" key="1">
    <source>
        <dbReference type="EMBL" id="SPF31215.1"/>
    </source>
</evidence>
<organism evidence="1 2">
    <name type="scientific">Candidatus Desulfosporosinus infrequens</name>
    <dbReference type="NCBI Taxonomy" id="2043169"/>
    <lineage>
        <taxon>Bacteria</taxon>
        <taxon>Bacillati</taxon>
        <taxon>Bacillota</taxon>
        <taxon>Clostridia</taxon>
        <taxon>Eubacteriales</taxon>
        <taxon>Desulfitobacteriaceae</taxon>
        <taxon>Desulfosporosinus</taxon>
    </lineage>
</organism>
<accession>A0A2U3JUZ0</accession>
<proteinExistence type="predicted"/>
<name>A0A2U3JUZ0_9FIRM</name>
<protein>
    <submittedName>
        <fullName evidence="1">Uncharacterized protein</fullName>
    </submittedName>
</protein>